<dbReference type="Proteomes" id="UP000077381">
    <property type="component" value="Unassembled WGS sequence"/>
</dbReference>
<dbReference type="InterPro" id="IPR000873">
    <property type="entry name" value="AMP-dep_synth/lig_dom"/>
</dbReference>
<gene>
    <name evidence="8" type="primary">acsA_1</name>
    <name evidence="8" type="ORF">STSP_51790</name>
</gene>
<keyword evidence="4" id="KW-0067">ATP-binding</keyword>
<proteinExistence type="inferred from homology"/>
<accession>A0A177HL50</accession>
<keyword evidence="2 8" id="KW-0436">Ligase</keyword>
<dbReference type="PANTHER" id="PTHR42921">
    <property type="entry name" value="ACETOACETYL-COA SYNTHETASE"/>
    <property type="match status" value="1"/>
</dbReference>
<dbReference type="InterPro" id="IPR045851">
    <property type="entry name" value="AMP-bd_C_sf"/>
</dbReference>
<evidence type="ECO:0000256" key="1">
    <source>
        <dbReference type="ARBA" id="ARBA00006432"/>
    </source>
</evidence>
<dbReference type="EMBL" id="LOHS01000108">
    <property type="protein sequence ID" value="OAH11506.1"/>
    <property type="molecule type" value="Genomic_DNA"/>
</dbReference>
<dbReference type="AlphaFoldDB" id="A0A177HL50"/>
<comment type="similarity">
    <text evidence="1">Belongs to the ATP-dependent AMP-binding enzyme family.</text>
</comment>
<protein>
    <submittedName>
        <fullName evidence="8">Acetyl-coenzyme A synthetase</fullName>
        <ecNumber evidence="8">6.2.1.1</ecNumber>
    </submittedName>
</protein>
<dbReference type="GO" id="GO:0030729">
    <property type="term" value="F:acetoacetate-CoA ligase activity"/>
    <property type="evidence" value="ECO:0007669"/>
    <property type="project" value="InterPro"/>
</dbReference>
<evidence type="ECO:0000259" key="7">
    <source>
        <dbReference type="Pfam" id="PF16177"/>
    </source>
</evidence>
<feature type="domain" description="AMP-binding enzyme C-terminal" evidence="6">
    <location>
        <begin position="545"/>
        <end position="620"/>
    </location>
</feature>
<dbReference type="InterPro" id="IPR032387">
    <property type="entry name" value="ACAS_N"/>
</dbReference>
<dbReference type="OrthoDB" id="9803968at2"/>
<dbReference type="STRING" id="1716141.STSP_51790"/>
<dbReference type="PROSITE" id="PS00455">
    <property type="entry name" value="AMP_BINDING"/>
    <property type="match status" value="1"/>
</dbReference>
<feature type="domain" description="Acetyl-coenzyme A synthetase N-terminal" evidence="7">
    <location>
        <begin position="48"/>
        <end position="101"/>
    </location>
</feature>
<comment type="caution">
    <text evidence="8">The sequence shown here is derived from an EMBL/GenBank/DDBJ whole genome shotgun (WGS) entry which is preliminary data.</text>
</comment>
<keyword evidence="9" id="KW-1185">Reference proteome</keyword>
<evidence type="ECO:0000256" key="2">
    <source>
        <dbReference type="ARBA" id="ARBA00022598"/>
    </source>
</evidence>
<dbReference type="PATRIC" id="fig|1716141.3.peg.5446"/>
<name>A0A177HL50_9ACTN</name>
<dbReference type="PANTHER" id="PTHR42921:SF1">
    <property type="entry name" value="ACETOACETYL-COA SYNTHETASE"/>
    <property type="match status" value="1"/>
</dbReference>
<dbReference type="GO" id="GO:0003987">
    <property type="term" value="F:acetate-CoA ligase activity"/>
    <property type="evidence" value="ECO:0007669"/>
    <property type="project" value="UniProtKB-EC"/>
</dbReference>
<dbReference type="NCBIfam" id="NF002937">
    <property type="entry name" value="PRK03584.1"/>
    <property type="match status" value="1"/>
</dbReference>
<feature type="domain" description="AMP-dependent synthetase/ligase" evidence="5">
    <location>
        <begin position="122"/>
        <end position="479"/>
    </location>
</feature>
<dbReference type="Pfam" id="PF13193">
    <property type="entry name" value="AMP-binding_C"/>
    <property type="match status" value="1"/>
</dbReference>
<reference evidence="8 9" key="1">
    <citation type="submission" date="2015-12" db="EMBL/GenBank/DDBJ databases">
        <title>Genome sequence of Streptomyces sp. G25.</title>
        <authorList>
            <person name="Poehlein A."/>
            <person name="Roettig A."/>
            <person name="Hiessl S."/>
            <person name="Hauschild P."/>
            <person name="Schauer J."/>
            <person name="Madkour M.H."/>
            <person name="Al-Ansari A.M."/>
            <person name="Almakishah N.H."/>
            <person name="Steinbuechel A."/>
            <person name="Daniel R."/>
        </authorList>
    </citation>
    <scope>NUCLEOTIDE SEQUENCE [LARGE SCALE GENOMIC DNA]</scope>
    <source>
        <strain evidence="9">G25(2015)</strain>
    </source>
</reference>
<keyword evidence="3" id="KW-0547">Nucleotide-binding</keyword>
<evidence type="ECO:0000256" key="4">
    <source>
        <dbReference type="ARBA" id="ARBA00022840"/>
    </source>
</evidence>
<evidence type="ECO:0000256" key="3">
    <source>
        <dbReference type="ARBA" id="ARBA00022741"/>
    </source>
</evidence>
<dbReference type="GO" id="GO:0006629">
    <property type="term" value="P:lipid metabolic process"/>
    <property type="evidence" value="ECO:0007669"/>
    <property type="project" value="InterPro"/>
</dbReference>
<dbReference type="Pfam" id="PF00501">
    <property type="entry name" value="AMP-binding"/>
    <property type="match status" value="1"/>
</dbReference>
<dbReference type="InterPro" id="IPR020845">
    <property type="entry name" value="AMP-binding_CS"/>
</dbReference>
<evidence type="ECO:0000313" key="8">
    <source>
        <dbReference type="EMBL" id="OAH11506.1"/>
    </source>
</evidence>
<dbReference type="GO" id="GO:0005524">
    <property type="term" value="F:ATP binding"/>
    <property type="evidence" value="ECO:0007669"/>
    <property type="project" value="UniProtKB-KW"/>
</dbReference>
<dbReference type="InterPro" id="IPR025110">
    <property type="entry name" value="AMP-bd_C"/>
</dbReference>
<evidence type="ECO:0000259" key="5">
    <source>
        <dbReference type="Pfam" id="PF00501"/>
    </source>
</evidence>
<dbReference type="Gene3D" id="3.30.300.30">
    <property type="match status" value="1"/>
</dbReference>
<organism evidence="8 9">
    <name type="scientific">Streptomyces jeddahensis</name>
    <dbReference type="NCBI Taxonomy" id="1716141"/>
    <lineage>
        <taxon>Bacteria</taxon>
        <taxon>Bacillati</taxon>
        <taxon>Actinomycetota</taxon>
        <taxon>Actinomycetes</taxon>
        <taxon>Kitasatosporales</taxon>
        <taxon>Streptomycetaceae</taxon>
        <taxon>Streptomyces</taxon>
    </lineage>
</organism>
<dbReference type="Pfam" id="PF16177">
    <property type="entry name" value="ACAS_N"/>
    <property type="match status" value="1"/>
</dbReference>
<dbReference type="Gene3D" id="3.40.50.12780">
    <property type="entry name" value="N-terminal domain of ligase-like"/>
    <property type="match status" value="1"/>
</dbReference>
<dbReference type="InterPro" id="IPR005914">
    <property type="entry name" value="Acac_CoA_synth"/>
</dbReference>
<evidence type="ECO:0000259" key="6">
    <source>
        <dbReference type="Pfam" id="PF13193"/>
    </source>
</evidence>
<dbReference type="EC" id="6.2.1.1" evidence="8"/>
<evidence type="ECO:0000313" key="9">
    <source>
        <dbReference type="Proteomes" id="UP000077381"/>
    </source>
</evidence>
<dbReference type="RefSeq" id="WP_067282553.1">
    <property type="nucleotide sequence ID" value="NZ_LOHS01000108.1"/>
</dbReference>
<dbReference type="SUPFAM" id="SSF56801">
    <property type="entry name" value="Acetyl-CoA synthetase-like"/>
    <property type="match status" value="1"/>
</dbReference>
<dbReference type="NCBIfam" id="TIGR01217">
    <property type="entry name" value="ac_ac_CoA_syn"/>
    <property type="match status" value="1"/>
</dbReference>
<dbReference type="InterPro" id="IPR042099">
    <property type="entry name" value="ANL_N_sf"/>
</dbReference>
<sequence length="662" mass="72369">MSDTPTSNHPQPTIEPVWVPDPRDIDRSRIAAFTKYVEKTHGVSLPEYDDLWAWSVEHLEDFWSAAWTFFDMRSSTAPTTVLLADQMPGAKWFPDVLVNYVSHVFRGRDAECMAIVEVTEPGVSRAITWGDLEDQVAAAAAGLKALGVEAGDRVVAYVPNNAAAVVAFLATASLGAVWSCCGPDYAAEAAAKRLAQLEPKVLIAADGYFFNGRTYDRREEAVALLGLLPSVEQVLQVTHVGLPAPHIDRPATAWERLLQTEHGMLEPVQVPFDHPLWVLYSSGTTGIPKGLVHGHGGVTLDYQKHVGLQLDVTEHDRMLWYTSTNWMMWNFTVNMLLLGASIVLYDGSPAHPSPARLWELAAEHDVTILGASPGYLHACERHGTKVPAGNRLRMVGATGSPVPPSAFHWIREQLGERTPLVSMSGGTDIVSALATGAPNKPIWPGEISARPLGVAVDTWDESGRPVRGSVGELVVTKPMPTMPLHLWNDPDGAKYQAAYFDVFPGVWRHGDWATITERGSVIIHGRSDATLNRHGVRLGSADIYEVVEKIPGVHEALVVGIDLSDGGYWMPLFVTLEEGHALDDTFRRLIADRLRTEASKRHVPDAILQVPAIPHTRTGKKLEVPIKRILQGADPDSVVSRDAVDDPAALDAFRQFVPTGHH</sequence>